<keyword evidence="9" id="KW-1185">Reference proteome</keyword>
<keyword evidence="5" id="KW-0030">Aminoacyl-tRNA synthetase</keyword>
<dbReference type="Pfam" id="PF09334">
    <property type="entry name" value="tRNA-synt_1g"/>
    <property type="match status" value="1"/>
</dbReference>
<dbReference type="InterPro" id="IPR014729">
    <property type="entry name" value="Rossmann-like_a/b/a_fold"/>
</dbReference>
<name>A0A699ZNZ1_HAELA</name>
<keyword evidence="4" id="KW-0648">Protein biosynthesis</keyword>
<protein>
    <submittedName>
        <fullName evidence="8">tRNA-binding domain-containing protein</fullName>
    </submittedName>
</protein>
<keyword evidence="1" id="KW-0436">Ligase</keyword>
<evidence type="ECO:0000256" key="5">
    <source>
        <dbReference type="ARBA" id="ARBA00023146"/>
    </source>
</evidence>
<feature type="domain" description="Methionyl-tRNA synthetase anticodon-binding" evidence="7">
    <location>
        <begin position="64"/>
        <end position="126"/>
    </location>
</feature>
<evidence type="ECO:0000313" key="8">
    <source>
        <dbReference type="EMBL" id="GFH23931.1"/>
    </source>
</evidence>
<dbReference type="Pfam" id="PF19303">
    <property type="entry name" value="Anticodon_3"/>
    <property type="match status" value="1"/>
</dbReference>
<dbReference type="GO" id="GO:0004825">
    <property type="term" value="F:methionine-tRNA ligase activity"/>
    <property type="evidence" value="ECO:0007669"/>
    <property type="project" value="InterPro"/>
</dbReference>
<proteinExistence type="predicted"/>
<keyword evidence="2" id="KW-0547">Nucleotide-binding</keyword>
<evidence type="ECO:0000313" key="9">
    <source>
        <dbReference type="Proteomes" id="UP000485058"/>
    </source>
</evidence>
<reference evidence="8 9" key="1">
    <citation type="submission" date="2020-02" db="EMBL/GenBank/DDBJ databases">
        <title>Draft genome sequence of Haematococcus lacustris strain NIES-144.</title>
        <authorList>
            <person name="Morimoto D."/>
            <person name="Nakagawa S."/>
            <person name="Yoshida T."/>
            <person name="Sawayama S."/>
        </authorList>
    </citation>
    <scope>NUCLEOTIDE SEQUENCE [LARGE SCALE GENOMIC DNA]</scope>
    <source>
        <strain evidence="8 9">NIES-144</strain>
    </source>
</reference>
<dbReference type="PANTHER" id="PTHR45765">
    <property type="entry name" value="METHIONINE--TRNA LIGASE"/>
    <property type="match status" value="1"/>
</dbReference>
<dbReference type="AlphaFoldDB" id="A0A699ZNZ1"/>
<dbReference type="InterPro" id="IPR015413">
    <property type="entry name" value="Methionyl/Leucyl_tRNA_Synth"/>
</dbReference>
<dbReference type="InterPro" id="IPR041872">
    <property type="entry name" value="Anticodon_Met"/>
</dbReference>
<dbReference type="GO" id="GO:0005829">
    <property type="term" value="C:cytosol"/>
    <property type="evidence" value="ECO:0007669"/>
    <property type="project" value="TreeGrafter"/>
</dbReference>
<feature type="domain" description="Methionyl/Leucyl tRNA synthetase" evidence="6">
    <location>
        <begin position="1"/>
        <end position="42"/>
    </location>
</feature>
<evidence type="ECO:0000259" key="7">
    <source>
        <dbReference type="Pfam" id="PF19303"/>
    </source>
</evidence>
<dbReference type="Proteomes" id="UP000485058">
    <property type="component" value="Unassembled WGS sequence"/>
</dbReference>
<dbReference type="EMBL" id="BLLF01002400">
    <property type="protein sequence ID" value="GFH23931.1"/>
    <property type="molecule type" value="Genomic_DNA"/>
</dbReference>
<dbReference type="InterPro" id="IPR023458">
    <property type="entry name" value="Met-tRNA_ligase_1"/>
</dbReference>
<comment type="caution">
    <text evidence="8">The sequence shown here is derived from an EMBL/GenBank/DDBJ whole genome shotgun (WGS) entry which is preliminary data.</text>
</comment>
<dbReference type="Gene3D" id="3.40.50.620">
    <property type="entry name" value="HUPs"/>
    <property type="match status" value="1"/>
</dbReference>
<dbReference type="InterPro" id="IPR009080">
    <property type="entry name" value="tRNAsynth_Ia_anticodon-bd"/>
</dbReference>
<gene>
    <name evidence="8" type="ORF">HaLaN_21630</name>
</gene>
<evidence type="ECO:0000259" key="6">
    <source>
        <dbReference type="Pfam" id="PF09334"/>
    </source>
</evidence>
<sequence length="137" mass="15130">VWRYYLLSVRPEQQDTDFKWSDLQARTNSELLANLGNLVNRALQFVVKFFNGVVPAAHPEKGAQALAALGATVGPKVAEYYAAMEAIKLREGIRLAMTISADGNKFIQDNQPWVWMKQDIEHCGSIVAGGKWALGAP</sequence>
<organism evidence="8 9">
    <name type="scientific">Haematococcus lacustris</name>
    <name type="common">Green alga</name>
    <name type="synonym">Haematococcus pluvialis</name>
    <dbReference type="NCBI Taxonomy" id="44745"/>
    <lineage>
        <taxon>Eukaryota</taxon>
        <taxon>Viridiplantae</taxon>
        <taxon>Chlorophyta</taxon>
        <taxon>core chlorophytes</taxon>
        <taxon>Chlorophyceae</taxon>
        <taxon>CS clade</taxon>
        <taxon>Chlamydomonadales</taxon>
        <taxon>Haematococcaceae</taxon>
        <taxon>Haematococcus</taxon>
    </lineage>
</organism>
<evidence type="ECO:0000256" key="1">
    <source>
        <dbReference type="ARBA" id="ARBA00022598"/>
    </source>
</evidence>
<dbReference type="GO" id="GO:0006431">
    <property type="term" value="P:methionyl-tRNA aminoacylation"/>
    <property type="evidence" value="ECO:0007669"/>
    <property type="project" value="TreeGrafter"/>
</dbReference>
<feature type="non-terminal residue" evidence="8">
    <location>
        <position position="1"/>
    </location>
</feature>
<evidence type="ECO:0000256" key="2">
    <source>
        <dbReference type="ARBA" id="ARBA00022741"/>
    </source>
</evidence>
<dbReference type="Gene3D" id="1.10.730.10">
    <property type="entry name" value="Isoleucyl-tRNA Synthetase, Domain 1"/>
    <property type="match status" value="1"/>
</dbReference>
<keyword evidence="3" id="KW-0067">ATP-binding</keyword>
<evidence type="ECO:0000256" key="3">
    <source>
        <dbReference type="ARBA" id="ARBA00022840"/>
    </source>
</evidence>
<accession>A0A699ZNZ1</accession>
<dbReference type="SUPFAM" id="SSF47323">
    <property type="entry name" value="Anticodon-binding domain of a subclass of class I aminoacyl-tRNA synthetases"/>
    <property type="match status" value="1"/>
</dbReference>
<dbReference type="GO" id="GO:0005524">
    <property type="term" value="F:ATP binding"/>
    <property type="evidence" value="ECO:0007669"/>
    <property type="project" value="UniProtKB-KW"/>
</dbReference>
<evidence type="ECO:0000256" key="4">
    <source>
        <dbReference type="ARBA" id="ARBA00022917"/>
    </source>
</evidence>
<dbReference type="GO" id="GO:0017101">
    <property type="term" value="C:aminoacyl-tRNA synthetase multienzyme complex"/>
    <property type="evidence" value="ECO:0007669"/>
    <property type="project" value="TreeGrafter"/>
</dbReference>
<feature type="non-terminal residue" evidence="8">
    <location>
        <position position="137"/>
    </location>
</feature>
<dbReference type="PANTHER" id="PTHR45765:SF1">
    <property type="entry name" value="METHIONINE--TRNA LIGASE, CYTOPLASMIC"/>
    <property type="match status" value="1"/>
</dbReference>